<reference evidence="6 7" key="1">
    <citation type="submission" date="2022-09" db="EMBL/GenBank/DDBJ databases">
        <title>Enrichment on poylsaccharides allowed isolation of novel metabolic and taxonomic groups of Haloarchaea.</title>
        <authorList>
            <person name="Sorokin D.Y."/>
            <person name="Elcheninov A.G."/>
            <person name="Khizhniak T.V."/>
            <person name="Kolganova T.V."/>
            <person name="Kublanov I.V."/>
        </authorList>
    </citation>
    <scope>NUCLEOTIDE SEQUENCE [LARGE SCALE GENOMIC DNA]</scope>
    <source>
        <strain evidence="6 7">AArc-m2/3/4</strain>
    </source>
</reference>
<evidence type="ECO:0000313" key="6">
    <source>
        <dbReference type="EMBL" id="MCU4971814.1"/>
    </source>
</evidence>
<dbReference type="Gene3D" id="3.10.105.10">
    <property type="entry name" value="Dipeptide-binding Protein, Domain 3"/>
    <property type="match status" value="2"/>
</dbReference>
<accession>A0ABT2QA49</accession>
<evidence type="ECO:0000259" key="5">
    <source>
        <dbReference type="Pfam" id="PF00496"/>
    </source>
</evidence>
<dbReference type="CDD" id="cd00995">
    <property type="entry name" value="PBP2_NikA_DppA_OppA_like"/>
    <property type="match status" value="1"/>
</dbReference>
<evidence type="ECO:0000256" key="1">
    <source>
        <dbReference type="ARBA" id="ARBA00005695"/>
    </source>
</evidence>
<proteinExistence type="inferred from homology"/>
<keyword evidence="3" id="KW-0732">Signal</keyword>
<comment type="similarity">
    <text evidence="1">Belongs to the bacterial solute-binding protein 5 family.</text>
</comment>
<keyword evidence="2" id="KW-0813">Transport</keyword>
<feature type="region of interest" description="Disordered" evidence="4">
    <location>
        <begin position="553"/>
        <end position="600"/>
    </location>
</feature>
<comment type="caution">
    <text evidence="6">The sequence shown here is derived from an EMBL/GenBank/DDBJ whole genome shotgun (WGS) entry which is preliminary data.</text>
</comment>
<organism evidence="6 7">
    <name type="scientific">Natronoglomus mannanivorans</name>
    <dbReference type="NCBI Taxonomy" id="2979990"/>
    <lineage>
        <taxon>Archaea</taxon>
        <taxon>Methanobacteriati</taxon>
        <taxon>Methanobacteriota</taxon>
        <taxon>Stenosarchaea group</taxon>
        <taxon>Halobacteria</taxon>
        <taxon>Halobacteriales</taxon>
        <taxon>Natrialbaceae</taxon>
        <taxon>Natronoglomus</taxon>
    </lineage>
</organism>
<gene>
    <name evidence="6" type="ORF">OB955_03555</name>
</gene>
<dbReference type="Gene3D" id="3.40.190.10">
    <property type="entry name" value="Periplasmic binding protein-like II"/>
    <property type="match status" value="1"/>
</dbReference>
<dbReference type="EMBL" id="JAOPKB010000001">
    <property type="protein sequence ID" value="MCU4971814.1"/>
    <property type="molecule type" value="Genomic_DNA"/>
</dbReference>
<dbReference type="InterPro" id="IPR039424">
    <property type="entry name" value="SBP_5"/>
</dbReference>
<evidence type="ECO:0000256" key="2">
    <source>
        <dbReference type="ARBA" id="ARBA00022448"/>
    </source>
</evidence>
<feature type="compositionally biased region" description="Acidic residues" evidence="4">
    <location>
        <begin position="570"/>
        <end position="589"/>
    </location>
</feature>
<name>A0ABT2QA49_9EURY</name>
<keyword evidence="7" id="KW-1185">Reference proteome</keyword>
<dbReference type="SUPFAM" id="SSF53850">
    <property type="entry name" value="Periplasmic binding protein-like II"/>
    <property type="match status" value="2"/>
</dbReference>
<feature type="domain" description="Solute-binding protein family 5" evidence="5">
    <location>
        <begin position="271"/>
        <end position="619"/>
    </location>
</feature>
<evidence type="ECO:0000256" key="3">
    <source>
        <dbReference type="ARBA" id="ARBA00022729"/>
    </source>
</evidence>
<protein>
    <submittedName>
        <fullName evidence="6">ABC transporter substrate-binding protein</fullName>
    </submittedName>
</protein>
<evidence type="ECO:0000256" key="4">
    <source>
        <dbReference type="SAM" id="MobiDB-lite"/>
    </source>
</evidence>
<dbReference type="RefSeq" id="WP_338006968.1">
    <property type="nucleotide sequence ID" value="NZ_JAOPKB010000001.1"/>
</dbReference>
<dbReference type="PANTHER" id="PTHR30290">
    <property type="entry name" value="PERIPLASMIC BINDING COMPONENT OF ABC TRANSPORTER"/>
    <property type="match status" value="1"/>
</dbReference>
<dbReference type="Proteomes" id="UP001320972">
    <property type="component" value="Unassembled WGS sequence"/>
</dbReference>
<dbReference type="PANTHER" id="PTHR30290:SF9">
    <property type="entry name" value="OLIGOPEPTIDE-BINDING PROTEIN APPA"/>
    <property type="match status" value="1"/>
</dbReference>
<dbReference type="InterPro" id="IPR000914">
    <property type="entry name" value="SBP_5_dom"/>
</dbReference>
<evidence type="ECO:0000313" key="7">
    <source>
        <dbReference type="Proteomes" id="UP001320972"/>
    </source>
</evidence>
<dbReference type="Pfam" id="PF00496">
    <property type="entry name" value="SBP_bac_5"/>
    <property type="match status" value="1"/>
</dbReference>
<sequence length="627" mass="69788">MDPYPGDAERRVDRRTVLAGLAAGGLTATSGCVRQTRSVVNRDGAEQLSLTITTVPSDVDRESIRIARILRNNLEAVGIDVTIDMLAVEEFYRETLVNHDFDCYVGPYHGDMDPELLYELLYSAFADEPGWQNPFGFTSLTFDELLEDLHESPDEDRPEHVADVLDVLADEQPFVPLCVPEELRLVRTDRFEGWDDHHLATRLGYLGLEPLGPDDADPPNELRGVVTDPRPTENLNPLSVEYRERGTYVDLLYDSLGTADNDGDEGESGDIYPWLAESWEWEDRTGAESTTDVTVTLRPEASFHDGEPLTADDVAFTYRFVEDTSLDEGPVAAPSPRYRGKVAAVESIEALDDRTLEMSIETGRQAGERALTVPILPEHIWAERTDEASVFGFARRPGATDAVVLDNVPPIGSGPYQFVDRSERERLHLERFDEHFSLGVDGLPQPTVERFTTRVAPRSASAIEIVEENDADVTVSPLESYSIEMVSETESVRLHRSPSQTFYHVGFNLRQAPFTSPYFRQVFARLLDKAHLVEEVFEGYARPVATPLGDDEAWVPEDYRWGGETGTGSEGEDEGEGEGEDEGEGEADDPSAPFLGSAGDVDVSRARRAFEEAGYRYDDRGSLLVRQ</sequence>